<evidence type="ECO:0000259" key="4">
    <source>
        <dbReference type="SMART" id="SM00479"/>
    </source>
</evidence>
<dbReference type="RefSeq" id="WP_159727346.1">
    <property type="nucleotide sequence ID" value="NZ_CP058555.1"/>
</dbReference>
<accession>A0A7G5E8M2</accession>
<evidence type="ECO:0000256" key="2">
    <source>
        <dbReference type="ARBA" id="ARBA00022801"/>
    </source>
</evidence>
<keyword evidence="1" id="KW-0540">Nuclease</keyword>
<dbReference type="SUPFAM" id="SSF53098">
    <property type="entry name" value="Ribonuclease H-like"/>
    <property type="match status" value="1"/>
</dbReference>
<evidence type="ECO:0000256" key="1">
    <source>
        <dbReference type="ARBA" id="ARBA00022722"/>
    </source>
</evidence>
<evidence type="ECO:0000313" key="6">
    <source>
        <dbReference type="Proteomes" id="UP000515450"/>
    </source>
</evidence>
<dbReference type="SMART" id="SM00479">
    <property type="entry name" value="EXOIII"/>
    <property type="match status" value="1"/>
</dbReference>
<sequence>MKKYLLFLDTETSGLPKKWGKKYTDNDNWPHVLQLAWIIFDEEQNEVKRTNKYIYEPLIPISPASEQIHGLTPPFLMKHGEKKKEVLRKLSHDIKKYKPQIVGHFLSFDLQVLAAEFYRSNLPFPFDGTNYFCTLLHSKRYVRNPNMVHLPLSLLHESLFSEIPENMHNAEKDAEITAKCYFEMIQRNELSHQDIRDQQIEFDKIFQIQSP</sequence>
<keyword evidence="2" id="KW-0378">Hydrolase</keyword>
<keyword evidence="3 5" id="KW-0269">Exonuclease</keyword>
<dbReference type="Proteomes" id="UP000515450">
    <property type="component" value="Chromosome"/>
</dbReference>
<dbReference type="PANTHER" id="PTHR30231:SF4">
    <property type="entry name" value="PROTEIN NEN2"/>
    <property type="match status" value="1"/>
</dbReference>
<dbReference type="InterPro" id="IPR036397">
    <property type="entry name" value="RNaseH_sf"/>
</dbReference>
<evidence type="ECO:0000256" key="3">
    <source>
        <dbReference type="ARBA" id="ARBA00022839"/>
    </source>
</evidence>
<feature type="domain" description="Exonuclease" evidence="4">
    <location>
        <begin position="4"/>
        <end position="190"/>
    </location>
</feature>
<organism evidence="5 6">
    <name type="scientific">Sphingobacterium paramultivorum</name>
    <dbReference type="NCBI Taxonomy" id="2886510"/>
    <lineage>
        <taxon>Bacteria</taxon>
        <taxon>Pseudomonadati</taxon>
        <taxon>Bacteroidota</taxon>
        <taxon>Sphingobacteriia</taxon>
        <taxon>Sphingobacteriales</taxon>
        <taxon>Sphingobacteriaceae</taxon>
        <taxon>Sphingobacterium</taxon>
    </lineage>
</organism>
<dbReference type="CDD" id="cd06127">
    <property type="entry name" value="DEDDh"/>
    <property type="match status" value="1"/>
</dbReference>
<dbReference type="EMBL" id="CP058555">
    <property type="protein sequence ID" value="QMV70347.1"/>
    <property type="molecule type" value="Genomic_DNA"/>
</dbReference>
<evidence type="ECO:0000313" key="5">
    <source>
        <dbReference type="EMBL" id="QMV70347.1"/>
    </source>
</evidence>
<protein>
    <submittedName>
        <fullName evidence="5">3'-5' exonuclease</fullName>
    </submittedName>
</protein>
<dbReference type="Gene3D" id="3.30.420.10">
    <property type="entry name" value="Ribonuclease H-like superfamily/Ribonuclease H"/>
    <property type="match status" value="1"/>
</dbReference>
<dbReference type="AlphaFoldDB" id="A0A7G5E8M2"/>
<dbReference type="Pfam" id="PF00929">
    <property type="entry name" value="RNase_T"/>
    <property type="match status" value="1"/>
</dbReference>
<dbReference type="InterPro" id="IPR012337">
    <property type="entry name" value="RNaseH-like_sf"/>
</dbReference>
<gene>
    <name evidence="5" type="ORF">HS960_23005</name>
</gene>
<dbReference type="GO" id="GO:0006259">
    <property type="term" value="P:DNA metabolic process"/>
    <property type="evidence" value="ECO:0007669"/>
    <property type="project" value="UniProtKB-ARBA"/>
</dbReference>
<dbReference type="GO" id="GO:0008408">
    <property type="term" value="F:3'-5' exonuclease activity"/>
    <property type="evidence" value="ECO:0007669"/>
    <property type="project" value="TreeGrafter"/>
</dbReference>
<dbReference type="InterPro" id="IPR013520">
    <property type="entry name" value="Ribonucl_H"/>
</dbReference>
<dbReference type="GO" id="GO:0003676">
    <property type="term" value="F:nucleic acid binding"/>
    <property type="evidence" value="ECO:0007669"/>
    <property type="project" value="InterPro"/>
</dbReference>
<proteinExistence type="predicted"/>
<dbReference type="PANTHER" id="PTHR30231">
    <property type="entry name" value="DNA POLYMERASE III SUBUNIT EPSILON"/>
    <property type="match status" value="1"/>
</dbReference>
<name>A0A7G5E8M2_9SPHI</name>
<reference evidence="5 6" key="1">
    <citation type="journal article" date="2020" name="G3 (Bethesda)">
        <title>CeMbio - The Caenorhabditis elegans Microbiome Resource.</title>
        <authorList>
            <person name="Dirksen P."/>
            <person name="Assie A."/>
            <person name="Zimmermann J."/>
            <person name="Zhang F."/>
            <person name="Tietje A.M."/>
            <person name="Marsh S.A."/>
            <person name="Felix M.A."/>
            <person name="Shapira M."/>
            <person name="Kaleta C."/>
            <person name="Schulenburg H."/>
            <person name="Samuel B."/>
        </authorList>
    </citation>
    <scope>NUCLEOTIDE SEQUENCE [LARGE SCALE GENOMIC DNA]</scope>
    <source>
        <strain evidence="5 6">BIGb0170</strain>
    </source>
</reference>
<keyword evidence="6" id="KW-1185">Reference proteome</keyword>